<reference evidence="3 4" key="1">
    <citation type="submission" date="2023-01" db="EMBL/GenBank/DDBJ databases">
        <title>Halorubrum ezzemoulense from Santa Pola, Spain.</title>
        <authorList>
            <person name="Feng Y."/>
            <person name="Louyakis A.S."/>
            <person name="Gogarten J.P."/>
        </authorList>
    </citation>
    <scope>NUCLEOTIDE SEQUENCE [LARGE SCALE GENOMIC DNA]</scope>
    <source>
        <strain evidence="3 4">AMM015</strain>
    </source>
</reference>
<dbReference type="EMBL" id="JAQLUK010000027">
    <property type="protein sequence ID" value="MDB2293714.1"/>
    <property type="molecule type" value="Genomic_DNA"/>
</dbReference>
<proteinExistence type="predicted"/>
<gene>
    <name evidence="3" type="ORF">PM085_15765</name>
</gene>
<dbReference type="Gene3D" id="1.10.443.10">
    <property type="entry name" value="Intergrase catalytic core"/>
    <property type="match status" value="1"/>
</dbReference>
<comment type="caution">
    <text evidence="3">The sequence shown here is derived from an EMBL/GenBank/DDBJ whole genome shotgun (WGS) entry which is preliminary data.</text>
</comment>
<dbReference type="RefSeq" id="WP_271970474.1">
    <property type="nucleotide sequence ID" value="NZ_JAQLUK010000027.1"/>
</dbReference>
<evidence type="ECO:0000256" key="1">
    <source>
        <dbReference type="ARBA" id="ARBA00023172"/>
    </source>
</evidence>
<evidence type="ECO:0000259" key="2">
    <source>
        <dbReference type="PROSITE" id="PS51898"/>
    </source>
</evidence>
<accession>A0ABT4Z6N1</accession>
<keyword evidence="1" id="KW-0233">DNA recombination</keyword>
<evidence type="ECO:0000313" key="4">
    <source>
        <dbReference type="Proteomes" id="UP001210528"/>
    </source>
</evidence>
<dbReference type="Proteomes" id="UP001210528">
    <property type="component" value="Unassembled WGS sequence"/>
</dbReference>
<protein>
    <submittedName>
        <fullName evidence="3">Site-specific integrase</fullName>
    </submittedName>
</protein>
<organism evidence="3 4">
    <name type="scientific">Halorubrum ezzemoulense</name>
    <name type="common">Halorubrum chaoviator</name>
    <dbReference type="NCBI Taxonomy" id="337243"/>
    <lineage>
        <taxon>Archaea</taxon>
        <taxon>Methanobacteriati</taxon>
        <taxon>Methanobacteriota</taxon>
        <taxon>Stenosarchaea group</taxon>
        <taxon>Halobacteria</taxon>
        <taxon>Halobacteriales</taxon>
        <taxon>Haloferacaceae</taxon>
        <taxon>Halorubrum</taxon>
    </lineage>
</organism>
<feature type="domain" description="Tyr recombinase" evidence="2">
    <location>
        <begin position="11"/>
        <end position="186"/>
    </location>
</feature>
<dbReference type="SUPFAM" id="SSF56349">
    <property type="entry name" value="DNA breaking-rejoining enzymes"/>
    <property type="match status" value="1"/>
</dbReference>
<dbReference type="InterPro" id="IPR011010">
    <property type="entry name" value="DNA_brk_join_enz"/>
</dbReference>
<dbReference type="PROSITE" id="PS51898">
    <property type="entry name" value="TYR_RECOMBINASE"/>
    <property type="match status" value="1"/>
</dbReference>
<keyword evidence="4" id="KW-1185">Reference proteome</keyword>
<dbReference type="InterPro" id="IPR013762">
    <property type="entry name" value="Integrase-like_cat_sf"/>
</dbReference>
<dbReference type="Pfam" id="PF00589">
    <property type="entry name" value="Phage_integrase"/>
    <property type="match status" value="1"/>
</dbReference>
<evidence type="ECO:0000313" key="3">
    <source>
        <dbReference type="EMBL" id="MDB2293714.1"/>
    </source>
</evidence>
<sequence length="212" mass="23809">MNLEPFDEEDGYRVWLDQGEVANLLSRCEGQKEELAITLGVRSGLRASEIVAVEAQHVVETSAGPRVRVFDSKGKQYRETPTTESVRSTANTYAELQGDDARLVPHSKRWVQRHVDRITDELAAADDEMWAHVTPHDLRRTWATSLAGSEVDPLLVCDWGGWSDLETFLEHYRGTYSPEVQRRELEKVGWLSDGGAMRGAADADPDGWVLET</sequence>
<dbReference type="CDD" id="cd00397">
    <property type="entry name" value="DNA_BRE_C"/>
    <property type="match status" value="1"/>
</dbReference>
<dbReference type="InterPro" id="IPR002104">
    <property type="entry name" value="Integrase_catalytic"/>
</dbReference>
<name>A0ABT4Z6N1_HALEZ</name>